<proteinExistence type="predicted"/>
<keyword evidence="1" id="KW-1133">Transmembrane helix</keyword>
<dbReference type="PANTHER" id="PTHR14969:SF13">
    <property type="entry name" value="AT30094P"/>
    <property type="match status" value="1"/>
</dbReference>
<dbReference type="InterPro" id="IPR036938">
    <property type="entry name" value="PAP2/HPO_sf"/>
</dbReference>
<keyword evidence="1" id="KW-0472">Membrane</keyword>
<name>A0A1F7SHI2_9BACT</name>
<feature type="transmembrane region" description="Helical" evidence="1">
    <location>
        <begin position="111"/>
        <end position="138"/>
    </location>
</feature>
<gene>
    <name evidence="3" type="ORF">A3K55_02060</name>
</gene>
<comment type="caution">
    <text evidence="3">The sequence shown here is derived from an EMBL/GenBank/DDBJ whole genome shotgun (WGS) entry which is preliminary data.</text>
</comment>
<feature type="transmembrane region" description="Helical" evidence="1">
    <location>
        <begin position="27"/>
        <end position="47"/>
    </location>
</feature>
<dbReference type="InterPro" id="IPR000326">
    <property type="entry name" value="PAP2/HPO"/>
</dbReference>
<dbReference type="CDD" id="cd01610">
    <property type="entry name" value="PAP2_like"/>
    <property type="match status" value="1"/>
</dbReference>
<keyword evidence="1" id="KW-0812">Transmembrane</keyword>
<evidence type="ECO:0000313" key="4">
    <source>
        <dbReference type="Proteomes" id="UP000185874"/>
    </source>
</evidence>
<dbReference type="EMBL" id="MGDJ01000017">
    <property type="protein sequence ID" value="OGL53252.1"/>
    <property type="molecule type" value="Genomic_DNA"/>
</dbReference>
<dbReference type="Pfam" id="PF01569">
    <property type="entry name" value="PAP2"/>
    <property type="match status" value="1"/>
</dbReference>
<dbReference type="PANTHER" id="PTHR14969">
    <property type="entry name" value="SPHINGOSINE-1-PHOSPHATE PHOSPHOHYDROLASE"/>
    <property type="match status" value="1"/>
</dbReference>
<evidence type="ECO:0000259" key="2">
    <source>
        <dbReference type="SMART" id="SM00014"/>
    </source>
</evidence>
<dbReference type="Gene3D" id="1.20.144.10">
    <property type="entry name" value="Phosphatidic acid phosphatase type 2/haloperoxidase"/>
    <property type="match status" value="1"/>
</dbReference>
<dbReference type="Proteomes" id="UP000185874">
    <property type="component" value="Unassembled WGS sequence"/>
</dbReference>
<dbReference type="SMART" id="SM00014">
    <property type="entry name" value="acidPPc"/>
    <property type="match status" value="1"/>
</dbReference>
<feature type="domain" description="Phosphatidic acid phosphatase type 2/haloperoxidase" evidence="2">
    <location>
        <begin position="57"/>
        <end position="165"/>
    </location>
</feature>
<organism evidence="3 4">
    <name type="scientific">Candidatus Shapirobacteria bacterium RBG_13_44_7</name>
    <dbReference type="NCBI Taxonomy" id="1802149"/>
    <lineage>
        <taxon>Bacteria</taxon>
        <taxon>Candidatus Shapironibacteriota</taxon>
    </lineage>
</organism>
<feature type="transmembrane region" description="Helical" evidence="1">
    <location>
        <begin position="144"/>
        <end position="164"/>
    </location>
</feature>
<dbReference type="AlphaFoldDB" id="A0A1F7SHI2"/>
<protein>
    <recommendedName>
        <fullName evidence="2">Phosphatidic acid phosphatase type 2/haloperoxidase domain-containing protein</fullName>
    </recommendedName>
</protein>
<evidence type="ECO:0000313" key="3">
    <source>
        <dbReference type="EMBL" id="OGL53252.1"/>
    </source>
</evidence>
<accession>A0A1F7SHI2</accession>
<reference evidence="3 4" key="1">
    <citation type="journal article" date="2016" name="Nat. Commun.">
        <title>Thousands of microbial genomes shed light on interconnected biogeochemical processes in an aquifer system.</title>
        <authorList>
            <person name="Anantharaman K."/>
            <person name="Brown C.T."/>
            <person name="Hug L.A."/>
            <person name="Sharon I."/>
            <person name="Castelle C.J."/>
            <person name="Probst A.J."/>
            <person name="Thomas B.C."/>
            <person name="Singh A."/>
            <person name="Wilkins M.J."/>
            <person name="Karaoz U."/>
            <person name="Brodie E.L."/>
            <person name="Williams K.H."/>
            <person name="Hubbard S.S."/>
            <person name="Banfield J.F."/>
        </authorList>
    </citation>
    <scope>NUCLEOTIDE SEQUENCE [LARGE SCALE GENOMIC DNA]</scope>
</reference>
<sequence>MLKKLLFWQPKKDYYHFLSNHSLGKNLLVSTNYLIWVFLFYVSYLLIKNQTNIFWQLLIATIASEVIEKILKLKDYWKRPAFTNGNQVARGLIKAWYTKGSFPSGHTIKAVFFLLFILQYPVISLPFFLLVIIPLLAIRVLIGFHYPIDVLGGIVFGIVIWFFARLISAPLWLNQITTSIFNLVFFIH</sequence>
<dbReference type="SUPFAM" id="SSF48317">
    <property type="entry name" value="Acid phosphatase/Vanadium-dependent haloperoxidase"/>
    <property type="match status" value="1"/>
</dbReference>
<evidence type="ECO:0000256" key="1">
    <source>
        <dbReference type="SAM" id="Phobius"/>
    </source>
</evidence>